<keyword evidence="4" id="KW-0067">ATP-binding</keyword>
<dbReference type="InterPro" id="IPR014017">
    <property type="entry name" value="DNA_helicase_UvrD-like_C"/>
</dbReference>
<evidence type="ECO:0000256" key="3">
    <source>
        <dbReference type="ARBA" id="ARBA00022806"/>
    </source>
</evidence>
<reference evidence="7" key="1">
    <citation type="journal article" date="2019" name="Int. J. Syst. Evol. Microbiol.">
        <title>The Global Catalogue of Microorganisms (GCM) 10K type strain sequencing project: providing services to taxonomists for standard genome sequencing and annotation.</title>
        <authorList>
            <consortium name="The Broad Institute Genomics Platform"/>
            <consortium name="The Broad Institute Genome Sequencing Center for Infectious Disease"/>
            <person name="Wu L."/>
            <person name="Ma J."/>
        </authorList>
    </citation>
    <scope>NUCLEOTIDE SEQUENCE [LARGE SCALE GENOMIC DNA]</scope>
    <source>
        <strain evidence="7">JCM 17933</strain>
    </source>
</reference>
<proteinExistence type="predicted"/>
<keyword evidence="7" id="KW-1185">Reference proteome</keyword>
<gene>
    <name evidence="6" type="ORF">GCM10023191_087690</name>
</gene>
<evidence type="ECO:0000313" key="6">
    <source>
        <dbReference type="EMBL" id="GAA4516545.1"/>
    </source>
</evidence>
<evidence type="ECO:0000256" key="1">
    <source>
        <dbReference type="ARBA" id="ARBA00022741"/>
    </source>
</evidence>
<evidence type="ECO:0000259" key="5">
    <source>
        <dbReference type="Pfam" id="PF13361"/>
    </source>
</evidence>
<dbReference type="PANTHER" id="PTHR11070:SF2">
    <property type="entry name" value="ATP-DEPENDENT DNA HELICASE SRS2"/>
    <property type="match status" value="1"/>
</dbReference>
<sequence>MTLRNKGSGFKPRESSDSLFRKAQDLQACGETCLALLDQQVQLAIEPPHIMTAALLLKDALDLSDDGVRIATMHAMKGLEFRCVAAVGVNERAFSFEAAVTPADVDRMQHEVDMLAERSLLFVACTHARDDLYISWHGKPSPFIPGT</sequence>
<dbReference type="Pfam" id="PF13361">
    <property type="entry name" value="UvrD_C"/>
    <property type="match status" value="1"/>
</dbReference>
<keyword evidence="2" id="KW-0378">Hydrolase</keyword>
<keyword evidence="1" id="KW-0547">Nucleotide-binding</keyword>
<protein>
    <recommendedName>
        <fullName evidence="5">UvrD-like helicase C-terminal domain-containing protein</fullName>
    </recommendedName>
</protein>
<dbReference type="RefSeq" id="WP_345474350.1">
    <property type="nucleotide sequence ID" value="NZ_BAABHF010000054.1"/>
</dbReference>
<name>A0ABP8R2M1_9ACTN</name>
<evidence type="ECO:0000313" key="7">
    <source>
        <dbReference type="Proteomes" id="UP001500503"/>
    </source>
</evidence>
<dbReference type="Gene3D" id="3.40.50.300">
    <property type="entry name" value="P-loop containing nucleotide triphosphate hydrolases"/>
    <property type="match status" value="1"/>
</dbReference>
<dbReference type="InterPro" id="IPR027417">
    <property type="entry name" value="P-loop_NTPase"/>
</dbReference>
<evidence type="ECO:0000256" key="4">
    <source>
        <dbReference type="ARBA" id="ARBA00022840"/>
    </source>
</evidence>
<dbReference type="SUPFAM" id="SSF52540">
    <property type="entry name" value="P-loop containing nucleoside triphosphate hydrolases"/>
    <property type="match status" value="1"/>
</dbReference>
<dbReference type="InterPro" id="IPR000212">
    <property type="entry name" value="DNA_helicase_UvrD/REP"/>
</dbReference>
<dbReference type="Proteomes" id="UP001500503">
    <property type="component" value="Unassembled WGS sequence"/>
</dbReference>
<dbReference type="PANTHER" id="PTHR11070">
    <property type="entry name" value="UVRD / RECB / PCRA DNA HELICASE FAMILY MEMBER"/>
    <property type="match status" value="1"/>
</dbReference>
<dbReference type="EMBL" id="BAABHF010000054">
    <property type="protein sequence ID" value="GAA4516545.1"/>
    <property type="molecule type" value="Genomic_DNA"/>
</dbReference>
<accession>A0ABP8R2M1</accession>
<comment type="caution">
    <text evidence="6">The sequence shown here is derived from an EMBL/GenBank/DDBJ whole genome shotgun (WGS) entry which is preliminary data.</text>
</comment>
<evidence type="ECO:0000256" key="2">
    <source>
        <dbReference type="ARBA" id="ARBA00022801"/>
    </source>
</evidence>
<organism evidence="6 7">
    <name type="scientific">Actinoallomurus oryzae</name>
    <dbReference type="NCBI Taxonomy" id="502180"/>
    <lineage>
        <taxon>Bacteria</taxon>
        <taxon>Bacillati</taxon>
        <taxon>Actinomycetota</taxon>
        <taxon>Actinomycetes</taxon>
        <taxon>Streptosporangiales</taxon>
        <taxon>Thermomonosporaceae</taxon>
        <taxon>Actinoallomurus</taxon>
    </lineage>
</organism>
<keyword evidence="3" id="KW-0347">Helicase</keyword>
<feature type="domain" description="UvrD-like helicase C-terminal" evidence="5">
    <location>
        <begin position="50"/>
        <end position="137"/>
    </location>
</feature>